<protein>
    <submittedName>
        <fullName evidence="2">IS481 family transposase</fullName>
    </submittedName>
</protein>
<dbReference type="NCBIfam" id="NF033577">
    <property type="entry name" value="transpos_IS481"/>
    <property type="match status" value="1"/>
</dbReference>
<gene>
    <name evidence="2" type="ORF">G7087_05790</name>
</gene>
<dbReference type="SUPFAM" id="SSF53098">
    <property type="entry name" value="Ribonuclease H-like"/>
    <property type="match status" value="1"/>
</dbReference>
<dbReference type="InterPro" id="IPR012337">
    <property type="entry name" value="RNaseH-like_sf"/>
</dbReference>
<dbReference type="PROSITE" id="PS50994">
    <property type="entry name" value="INTEGRASE"/>
    <property type="match status" value="1"/>
</dbReference>
<dbReference type="EMBL" id="JAAOCD010000002">
    <property type="protein sequence ID" value="NHK97882.1"/>
    <property type="molecule type" value="Genomic_DNA"/>
</dbReference>
<reference evidence="2 3" key="1">
    <citation type="submission" date="2020-03" db="EMBL/GenBank/DDBJ databases">
        <title>Rubrivivax benzoatilyticus JA2 (sequenced after 10 years sub-culturing).</title>
        <authorList>
            <person name="Gupta D."/>
            <person name="Chintalapati S."/>
            <person name="Chintalapati V.R."/>
        </authorList>
    </citation>
    <scope>NUCLEOTIDE SEQUENCE [LARGE SCALE GENOMIC DNA]</scope>
    <source>
        <strain evidence="2 3">JA2-Mal</strain>
    </source>
</reference>
<dbReference type="SUPFAM" id="SSF46689">
    <property type="entry name" value="Homeodomain-like"/>
    <property type="match status" value="1"/>
</dbReference>
<proteinExistence type="predicted"/>
<feature type="domain" description="Integrase catalytic" evidence="1">
    <location>
        <begin position="128"/>
        <end position="295"/>
    </location>
</feature>
<sequence>MPWSAVTVKDQRQEFVGLARQADANVSELCRRFGISRKTGYKWLSREDLEDRSRRPCHSPSRTAQELQDQVLAVRSEHPAWGGRKIAHVLARDAGVCIAASTVNSVLKRHGLISPVASAAATAWQRFEHEAPNALWQIDFKGHFATDTQRCHSLTVLDDHSRFSLVLQALAGERREPVQQALEDAFRRYGLPERINADNGPPWGAPTVGALTGLGVWLIRLGVRLSHSRPAHPQTNGKDERFHRTLAAEVLLGRKFRDLAEVQRHFNSWRHVYNFERPHEALGMQTPASRYSASVRSMPSKLPDVEYGPEDIVRRVGDGGRISIRGLKLRVGKALIGQHVALRPRLDRDGSFDVYFCHHKLDAIELNGVG</sequence>
<dbReference type="Pfam" id="PF13565">
    <property type="entry name" value="HTH_32"/>
    <property type="match status" value="1"/>
</dbReference>
<dbReference type="PANTHER" id="PTHR35004:SF6">
    <property type="entry name" value="TRANSPOSASE"/>
    <property type="match status" value="1"/>
</dbReference>
<accession>A0ABX0HS59</accession>
<keyword evidence="3" id="KW-1185">Reference proteome</keyword>
<evidence type="ECO:0000313" key="3">
    <source>
        <dbReference type="Proteomes" id="UP000802098"/>
    </source>
</evidence>
<dbReference type="Gene3D" id="3.30.420.10">
    <property type="entry name" value="Ribonuclease H-like superfamily/Ribonuclease H"/>
    <property type="match status" value="1"/>
</dbReference>
<dbReference type="PANTHER" id="PTHR35004">
    <property type="entry name" value="TRANSPOSASE RV3428C-RELATED"/>
    <property type="match status" value="1"/>
</dbReference>
<dbReference type="Proteomes" id="UP000802098">
    <property type="component" value="Unassembled WGS sequence"/>
</dbReference>
<dbReference type="InterPro" id="IPR036397">
    <property type="entry name" value="RNaseH_sf"/>
</dbReference>
<evidence type="ECO:0000313" key="2">
    <source>
        <dbReference type="EMBL" id="NHK97882.1"/>
    </source>
</evidence>
<dbReference type="InterPro" id="IPR047656">
    <property type="entry name" value="IS481-like_transpos"/>
</dbReference>
<comment type="caution">
    <text evidence="2">The sequence shown here is derived from an EMBL/GenBank/DDBJ whole genome shotgun (WGS) entry which is preliminary data.</text>
</comment>
<name>A0ABX0HS59_9BURK</name>
<dbReference type="InterPro" id="IPR001584">
    <property type="entry name" value="Integrase_cat-core"/>
</dbReference>
<evidence type="ECO:0000259" key="1">
    <source>
        <dbReference type="PROSITE" id="PS50994"/>
    </source>
</evidence>
<dbReference type="Pfam" id="PF13683">
    <property type="entry name" value="rve_3"/>
    <property type="match status" value="1"/>
</dbReference>
<dbReference type="InterPro" id="IPR009057">
    <property type="entry name" value="Homeodomain-like_sf"/>
</dbReference>
<organism evidence="2 3">
    <name type="scientific">Rubrivivax benzoatilyticus</name>
    <dbReference type="NCBI Taxonomy" id="316997"/>
    <lineage>
        <taxon>Bacteria</taxon>
        <taxon>Pseudomonadati</taxon>
        <taxon>Pseudomonadota</taxon>
        <taxon>Betaproteobacteria</taxon>
        <taxon>Burkholderiales</taxon>
        <taxon>Sphaerotilaceae</taxon>
        <taxon>Rubrivivax</taxon>
    </lineage>
</organism>
<dbReference type="RefSeq" id="WP_039956329.1">
    <property type="nucleotide sequence ID" value="NZ_JAAOCD010000002.1"/>
</dbReference>